<dbReference type="UniPathway" id="UPA00094"/>
<keyword evidence="1 3" id="KW-0596">Phosphopantetheine</keyword>
<dbReference type="PROSITE" id="PS50075">
    <property type="entry name" value="CARRIER"/>
    <property type="match status" value="1"/>
</dbReference>
<comment type="caution">
    <text evidence="5">The sequence shown here is derived from an EMBL/GenBank/DDBJ whole genome shotgun (WGS) entry which is preliminary data.</text>
</comment>
<organism evidence="5 6">
    <name type="scientific">Candidatus Aquitaenariimonas noxiae</name>
    <dbReference type="NCBI Taxonomy" id="1974741"/>
    <lineage>
        <taxon>Bacteria</taxon>
        <taxon>Pseudomonadati</taxon>
        <taxon>Candidatus Omnitrophota</taxon>
        <taxon>Candidatus Aquitaenariimonas</taxon>
    </lineage>
</organism>
<protein>
    <recommendedName>
        <fullName evidence="3">Acyl carrier protein</fullName>
        <shortName evidence="3">ACP</shortName>
    </recommendedName>
</protein>
<dbReference type="PANTHER" id="PTHR20863">
    <property type="entry name" value="ACYL CARRIER PROTEIN"/>
    <property type="match status" value="1"/>
</dbReference>
<evidence type="ECO:0000256" key="3">
    <source>
        <dbReference type="HAMAP-Rule" id="MF_01217"/>
    </source>
</evidence>
<evidence type="ECO:0000256" key="1">
    <source>
        <dbReference type="ARBA" id="ARBA00022450"/>
    </source>
</evidence>
<dbReference type="AlphaFoldDB" id="A0A2J0KS10"/>
<reference evidence="5 6" key="1">
    <citation type="submission" date="2017-09" db="EMBL/GenBank/DDBJ databases">
        <title>Depth-based differentiation of microbial function through sediment-hosted aquifers and enrichment of novel symbionts in the deep terrestrial subsurface.</title>
        <authorList>
            <person name="Probst A.J."/>
            <person name="Ladd B."/>
            <person name="Jarett J.K."/>
            <person name="Geller-Mcgrath D.E."/>
            <person name="Sieber C.M."/>
            <person name="Emerson J.B."/>
            <person name="Anantharaman K."/>
            <person name="Thomas B.C."/>
            <person name="Malmstrom R."/>
            <person name="Stieglmeier M."/>
            <person name="Klingl A."/>
            <person name="Woyke T."/>
            <person name="Ryan C.M."/>
            <person name="Banfield J.F."/>
        </authorList>
    </citation>
    <scope>NUCLEOTIDE SEQUENCE [LARGE SCALE GENOMIC DNA]</scope>
    <source>
        <strain evidence="5">CG07_land_8_20_14_0_80_42_15</strain>
    </source>
</reference>
<dbReference type="GO" id="GO:0016020">
    <property type="term" value="C:membrane"/>
    <property type="evidence" value="ECO:0007669"/>
    <property type="project" value="GOC"/>
</dbReference>
<dbReference type="SUPFAM" id="SSF47336">
    <property type="entry name" value="ACP-like"/>
    <property type="match status" value="1"/>
</dbReference>
<keyword evidence="3" id="KW-0443">Lipid metabolism</keyword>
<feature type="modified residue" description="O-(pantetheine 4'-phosphoryl)serine" evidence="3">
    <location>
        <position position="35"/>
    </location>
</feature>
<dbReference type="HAMAP" id="MF_01217">
    <property type="entry name" value="Acyl_carrier"/>
    <property type="match status" value="1"/>
</dbReference>
<proteinExistence type="inferred from homology"/>
<evidence type="ECO:0000313" key="5">
    <source>
        <dbReference type="EMBL" id="PIU41338.1"/>
    </source>
</evidence>
<dbReference type="Proteomes" id="UP000230052">
    <property type="component" value="Unassembled WGS sequence"/>
</dbReference>
<evidence type="ECO:0000313" key="6">
    <source>
        <dbReference type="Proteomes" id="UP000230052"/>
    </source>
</evidence>
<comment type="PTM">
    <text evidence="3">4'-phosphopantetheine is transferred from CoA to a specific serine of apo-ACP by AcpS. This modification is essential for activity because fatty acids are bound in thioester linkage to the sulfhydryl of the prosthetic group.</text>
</comment>
<sequence>MVVEERIKSIIAELCSISKEKISSKTPFSELGIDSLDSVELMLILEKEFNIEIPHMEFEFNNINDVVNFVEGKVGQQIRASLSMRE</sequence>
<dbReference type="GO" id="GO:0000036">
    <property type="term" value="F:acyl carrier activity"/>
    <property type="evidence" value="ECO:0007669"/>
    <property type="project" value="UniProtKB-UniRule"/>
</dbReference>
<accession>A0A2J0KS10</accession>
<keyword evidence="3" id="KW-0444">Lipid biosynthesis</keyword>
<comment type="pathway">
    <text evidence="3">Lipid metabolism; fatty acid biosynthesis.</text>
</comment>
<gene>
    <name evidence="3" type="primary">acpP</name>
    <name evidence="5" type="ORF">COS99_06115</name>
</gene>
<dbReference type="EMBL" id="PEWV01000061">
    <property type="protein sequence ID" value="PIU41338.1"/>
    <property type="molecule type" value="Genomic_DNA"/>
</dbReference>
<keyword evidence="3" id="KW-0276">Fatty acid metabolism</keyword>
<dbReference type="InterPro" id="IPR003231">
    <property type="entry name" value="ACP"/>
</dbReference>
<keyword evidence="3" id="KW-0275">Fatty acid biosynthesis</keyword>
<dbReference type="GO" id="GO:0005829">
    <property type="term" value="C:cytosol"/>
    <property type="evidence" value="ECO:0007669"/>
    <property type="project" value="TreeGrafter"/>
</dbReference>
<dbReference type="GO" id="GO:0000035">
    <property type="term" value="F:acyl binding"/>
    <property type="evidence" value="ECO:0007669"/>
    <property type="project" value="TreeGrafter"/>
</dbReference>
<dbReference type="Gene3D" id="1.10.1200.10">
    <property type="entry name" value="ACP-like"/>
    <property type="match status" value="1"/>
</dbReference>
<comment type="subcellular location">
    <subcellularLocation>
        <location evidence="3">Cytoplasm</location>
    </subcellularLocation>
</comment>
<evidence type="ECO:0000259" key="4">
    <source>
        <dbReference type="PROSITE" id="PS50075"/>
    </source>
</evidence>
<comment type="similarity">
    <text evidence="3">Belongs to the acyl carrier protein (ACP) family.</text>
</comment>
<keyword evidence="2 3" id="KW-0597">Phosphoprotein</keyword>
<dbReference type="InterPro" id="IPR036736">
    <property type="entry name" value="ACP-like_sf"/>
</dbReference>
<dbReference type="Pfam" id="PF00550">
    <property type="entry name" value="PP-binding"/>
    <property type="match status" value="1"/>
</dbReference>
<dbReference type="GO" id="GO:0009245">
    <property type="term" value="P:lipid A biosynthetic process"/>
    <property type="evidence" value="ECO:0007669"/>
    <property type="project" value="TreeGrafter"/>
</dbReference>
<dbReference type="PANTHER" id="PTHR20863:SF76">
    <property type="entry name" value="CARRIER DOMAIN-CONTAINING PROTEIN"/>
    <property type="match status" value="1"/>
</dbReference>
<dbReference type="InterPro" id="IPR009081">
    <property type="entry name" value="PP-bd_ACP"/>
</dbReference>
<evidence type="ECO:0000256" key="2">
    <source>
        <dbReference type="ARBA" id="ARBA00022553"/>
    </source>
</evidence>
<keyword evidence="3" id="KW-0963">Cytoplasm</keyword>
<comment type="function">
    <text evidence="3">Carrier of the growing fatty acid chain in fatty acid biosynthesis.</text>
</comment>
<feature type="domain" description="Carrier" evidence="4">
    <location>
        <begin position="1"/>
        <end position="77"/>
    </location>
</feature>
<name>A0A2J0KS10_9BACT</name>